<reference evidence="2" key="1">
    <citation type="submission" date="2015-04" db="UniProtKB">
        <authorList>
            <consortium name="EnsemblPlants"/>
        </authorList>
    </citation>
    <scope>IDENTIFICATION</scope>
</reference>
<dbReference type="HOGENOM" id="CLU_3109633_0_0_1"/>
<reference evidence="2" key="2">
    <citation type="submission" date="2018-05" db="EMBL/GenBank/DDBJ databases">
        <title>OgluRS3 (Oryza glumaepatula Reference Sequence Version 3).</title>
        <authorList>
            <person name="Zhang J."/>
            <person name="Kudrna D."/>
            <person name="Lee S."/>
            <person name="Talag J."/>
            <person name="Welchert J."/>
            <person name="Wing R.A."/>
        </authorList>
    </citation>
    <scope>NUCLEOTIDE SEQUENCE [LARGE SCALE GENOMIC DNA]</scope>
</reference>
<feature type="compositionally biased region" description="Basic and acidic residues" evidence="1">
    <location>
        <begin position="24"/>
        <end position="40"/>
    </location>
</feature>
<proteinExistence type="predicted"/>
<feature type="region of interest" description="Disordered" evidence="1">
    <location>
        <begin position="1"/>
        <end position="51"/>
    </location>
</feature>
<name>A0A0E0BE14_9ORYZ</name>
<dbReference type="AlphaFoldDB" id="A0A0E0BE14"/>
<evidence type="ECO:0000313" key="2">
    <source>
        <dbReference type="EnsemblPlants" id="OGLUM10G19300.1"/>
    </source>
</evidence>
<keyword evidence="3" id="KW-1185">Reference proteome</keyword>
<protein>
    <submittedName>
        <fullName evidence="2">Uncharacterized protein</fullName>
    </submittedName>
</protein>
<evidence type="ECO:0000313" key="3">
    <source>
        <dbReference type="Proteomes" id="UP000026961"/>
    </source>
</evidence>
<sequence>MAAVQNSANRTSTNDAQGGMQYYHMREKDLLAETTGDARSDPNANMTDNTE</sequence>
<organism evidence="2">
    <name type="scientific">Oryza glumipatula</name>
    <dbReference type="NCBI Taxonomy" id="40148"/>
    <lineage>
        <taxon>Eukaryota</taxon>
        <taxon>Viridiplantae</taxon>
        <taxon>Streptophyta</taxon>
        <taxon>Embryophyta</taxon>
        <taxon>Tracheophyta</taxon>
        <taxon>Spermatophyta</taxon>
        <taxon>Magnoliopsida</taxon>
        <taxon>Liliopsida</taxon>
        <taxon>Poales</taxon>
        <taxon>Poaceae</taxon>
        <taxon>BOP clade</taxon>
        <taxon>Oryzoideae</taxon>
        <taxon>Oryzeae</taxon>
        <taxon>Oryzinae</taxon>
        <taxon>Oryza</taxon>
    </lineage>
</organism>
<dbReference type="EnsemblPlants" id="OGLUM10G19300.1">
    <property type="protein sequence ID" value="OGLUM10G19300.1"/>
    <property type="gene ID" value="OGLUM10G19300"/>
</dbReference>
<accession>A0A0E0BE14</accession>
<feature type="compositionally biased region" description="Polar residues" evidence="1">
    <location>
        <begin position="1"/>
        <end position="16"/>
    </location>
</feature>
<evidence type="ECO:0000256" key="1">
    <source>
        <dbReference type="SAM" id="MobiDB-lite"/>
    </source>
</evidence>
<feature type="compositionally biased region" description="Polar residues" evidence="1">
    <location>
        <begin position="42"/>
        <end position="51"/>
    </location>
</feature>
<dbReference type="Gramene" id="OGLUM10G19300.1">
    <property type="protein sequence ID" value="OGLUM10G19300.1"/>
    <property type="gene ID" value="OGLUM10G19300"/>
</dbReference>
<dbReference type="Proteomes" id="UP000026961">
    <property type="component" value="Chromosome 10"/>
</dbReference>